<keyword evidence="3" id="KW-1185">Reference proteome</keyword>
<dbReference type="AlphaFoldDB" id="A0ABD5V874"/>
<organism evidence="2 3">
    <name type="scientific">Halorubellus litoreus</name>
    <dbReference type="NCBI Taxonomy" id="755308"/>
    <lineage>
        <taxon>Archaea</taxon>
        <taxon>Methanobacteriati</taxon>
        <taxon>Methanobacteriota</taxon>
        <taxon>Stenosarchaea group</taxon>
        <taxon>Halobacteria</taxon>
        <taxon>Halobacteriales</taxon>
        <taxon>Halorubellaceae</taxon>
        <taxon>Halorubellus</taxon>
    </lineage>
</organism>
<accession>A0ABD5V874</accession>
<evidence type="ECO:0008006" key="4">
    <source>
        <dbReference type="Google" id="ProtNLM"/>
    </source>
</evidence>
<evidence type="ECO:0000256" key="1">
    <source>
        <dbReference type="SAM" id="Phobius"/>
    </source>
</evidence>
<keyword evidence="1" id="KW-0472">Membrane</keyword>
<proteinExistence type="predicted"/>
<keyword evidence="1" id="KW-0812">Transmembrane</keyword>
<name>A0ABD5V874_9EURY</name>
<evidence type="ECO:0000313" key="3">
    <source>
        <dbReference type="Proteomes" id="UP001596395"/>
    </source>
</evidence>
<reference evidence="2 3" key="1">
    <citation type="journal article" date="2019" name="Int. J. Syst. Evol. Microbiol.">
        <title>The Global Catalogue of Microorganisms (GCM) 10K type strain sequencing project: providing services to taxonomists for standard genome sequencing and annotation.</title>
        <authorList>
            <consortium name="The Broad Institute Genomics Platform"/>
            <consortium name="The Broad Institute Genome Sequencing Center for Infectious Disease"/>
            <person name="Wu L."/>
            <person name="Ma J."/>
        </authorList>
    </citation>
    <scope>NUCLEOTIDE SEQUENCE [LARGE SCALE GENOMIC DNA]</scope>
    <source>
        <strain evidence="2 3">GX26</strain>
    </source>
</reference>
<protein>
    <recommendedName>
        <fullName evidence="4">Archaeal Type IV pilin N-terminal domain-containing protein</fullName>
    </recommendedName>
</protein>
<dbReference type="Proteomes" id="UP001596395">
    <property type="component" value="Unassembled WGS sequence"/>
</dbReference>
<evidence type="ECO:0000313" key="2">
    <source>
        <dbReference type="EMBL" id="MFC6951619.1"/>
    </source>
</evidence>
<comment type="caution">
    <text evidence="2">The sequence shown here is derived from an EMBL/GenBank/DDBJ whole genome shotgun (WGS) entry which is preliminary data.</text>
</comment>
<keyword evidence="1" id="KW-1133">Transmembrane helix</keyword>
<feature type="transmembrane region" description="Helical" evidence="1">
    <location>
        <begin position="12"/>
        <end position="35"/>
    </location>
</feature>
<gene>
    <name evidence="2" type="ORF">ACFQGB_01970</name>
</gene>
<sequence length="153" mass="15676">MVTGRAGGTNALHATLMAALVVATAFVAGVVVFDLESAVLPTEPRPEASFTFAHDPSTDTLVVTHYGGDNLDADRVRLVNQGFEPVGNFSSGRTVSAGESATLDGVDADDSVYVLWVTDDDEFLVLASWNADAATASAAGTDAGNGPATTVED</sequence>
<dbReference type="RefSeq" id="WP_336348642.1">
    <property type="nucleotide sequence ID" value="NZ_JAZAQL010000001.1"/>
</dbReference>
<dbReference type="EMBL" id="JBHSXN010000001">
    <property type="protein sequence ID" value="MFC6951619.1"/>
    <property type="molecule type" value="Genomic_DNA"/>
</dbReference>